<reference evidence="4 5" key="1">
    <citation type="submission" date="2016-07" db="EMBL/GenBank/DDBJ databases">
        <title>Draft genome sequence of Prauserella muralis DSM 45305, isolated from a mould-covered wall in an indoor environment.</title>
        <authorList>
            <person name="Ruckert C."/>
            <person name="Albersmeier A."/>
            <person name="Jiang C.-L."/>
            <person name="Jiang Y."/>
            <person name="Kalinowski J."/>
            <person name="Schneider O."/>
            <person name="Winkler A."/>
            <person name="Zotchev S.B."/>
        </authorList>
    </citation>
    <scope>NUCLEOTIDE SEQUENCE [LARGE SCALE GENOMIC DNA]</scope>
    <source>
        <strain evidence="4 5">DSM 45305</strain>
    </source>
</reference>
<dbReference type="InterPro" id="IPR016181">
    <property type="entry name" value="Acyl_CoA_acyltransferase"/>
</dbReference>
<evidence type="ECO:0000259" key="3">
    <source>
        <dbReference type="Pfam" id="PF17668"/>
    </source>
</evidence>
<organism evidence="4 5">
    <name type="scientific">Prauserella muralis</name>
    <dbReference type="NCBI Taxonomy" id="588067"/>
    <lineage>
        <taxon>Bacteria</taxon>
        <taxon>Bacillati</taxon>
        <taxon>Actinomycetota</taxon>
        <taxon>Actinomycetes</taxon>
        <taxon>Pseudonocardiales</taxon>
        <taxon>Pseudonocardiaceae</taxon>
        <taxon>Prauserella</taxon>
    </lineage>
</organism>
<comment type="caution">
    <text evidence="4">The sequence shown here is derived from an EMBL/GenBank/DDBJ whole genome shotgun (WGS) entry which is preliminary data.</text>
</comment>
<dbReference type="GO" id="GO:0030649">
    <property type="term" value="P:aminoglycoside antibiotic catabolic process"/>
    <property type="evidence" value="ECO:0007669"/>
    <property type="project" value="TreeGrafter"/>
</dbReference>
<feature type="binding site" evidence="1">
    <location>
        <begin position="82"/>
        <end position="84"/>
    </location>
    <ligand>
        <name>acetyl-CoA</name>
        <dbReference type="ChEBI" id="CHEBI:57288"/>
    </ligand>
</feature>
<keyword evidence="5" id="KW-1185">Reference proteome</keyword>
<dbReference type="SUPFAM" id="SSF55729">
    <property type="entry name" value="Acyl-CoA N-acyltransferases (Nat)"/>
    <property type="match status" value="1"/>
</dbReference>
<dbReference type="PANTHER" id="PTHR37817:SF1">
    <property type="entry name" value="N-ACETYLTRANSFERASE EIS"/>
    <property type="match status" value="1"/>
</dbReference>
<comment type="subunit">
    <text evidence="1">Homohexamer; trimer of dimers.</text>
</comment>
<dbReference type="NCBIfam" id="NF002367">
    <property type="entry name" value="PRK01346.1-4"/>
    <property type="match status" value="1"/>
</dbReference>
<dbReference type="InterPro" id="IPR025559">
    <property type="entry name" value="Eis_dom"/>
</dbReference>
<name>A0A2V4APC0_9PSEU</name>
<dbReference type="RefSeq" id="WP_112283058.1">
    <property type="nucleotide sequence ID" value="NZ_MASW01000005.1"/>
</dbReference>
<evidence type="ECO:0000259" key="2">
    <source>
        <dbReference type="Pfam" id="PF13530"/>
    </source>
</evidence>
<dbReference type="GO" id="GO:0034069">
    <property type="term" value="F:aminoglycoside N-acetyltransferase activity"/>
    <property type="evidence" value="ECO:0007669"/>
    <property type="project" value="TreeGrafter"/>
</dbReference>
<evidence type="ECO:0000313" key="4">
    <source>
        <dbReference type="EMBL" id="PXY22452.1"/>
    </source>
</evidence>
<dbReference type="InterPro" id="IPR051554">
    <property type="entry name" value="Acetyltransferase_Eis"/>
</dbReference>
<dbReference type="OrthoDB" id="8399956at2"/>
<dbReference type="InterPro" id="IPR036527">
    <property type="entry name" value="SCP2_sterol-bd_dom_sf"/>
</dbReference>
<keyword evidence="1" id="KW-0012">Acyltransferase</keyword>
<feature type="active site" description="Proton acceptor; via carboxylate" evidence="1">
    <location>
        <position position="397"/>
    </location>
</feature>
<feature type="binding site" evidence="1">
    <location>
        <begin position="118"/>
        <end position="119"/>
    </location>
    <ligand>
        <name>acetyl-CoA</name>
        <dbReference type="ChEBI" id="CHEBI:57288"/>
    </ligand>
</feature>
<comment type="similarity">
    <text evidence="1">Belongs to the acetyltransferase Eis family.</text>
</comment>
<feature type="domain" description="Enhanced intracellular survival protein" evidence="2">
    <location>
        <begin position="298"/>
        <end position="393"/>
    </location>
</feature>
<dbReference type="InterPro" id="IPR041380">
    <property type="entry name" value="Acetyltransf_17"/>
</dbReference>
<keyword evidence="1 4" id="KW-0808">Transferase</keyword>
<feature type="active site" description="Proton donor" evidence="1">
    <location>
        <position position="123"/>
    </location>
</feature>
<dbReference type="Gene3D" id="3.30.1050.10">
    <property type="entry name" value="SCP2 sterol-binding domain"/>
    <property type="match status" value="1"/>
</dbReference>
<dbReference type="PANTHER" id="PTHR37817">
    <property type="entry name" value="N-ACETYLTRANSFERASE EIS"/>
    <property type="match status" value="1"/>
</dbReference>
<feature type="domain" description="Eis-like acetyltransferase" evidence="3">
    <location>
        <begin position="180"/>
        <end position="286"/>
    </location>
</feature>
<gene>
    <name evidence="4" type="ORF">BAY60_21615</name>
</gene>
<dbReference type="HAMAP" id="MF_01812">
    <property type="entry name" value="Eis"/>
    <property type="match status" value="1"/>
</dbReference>
<protein>
    <submittedName>
        <fullName evidence="4">Acetyltransferase</fullName>
    </submittedName>
</protein>
<dbReference type="Pfam" id="PF13527">
    <property type="entry name" value="Acetyltransf_9"/>
    <property type="match status" value="1"/>
</dbReference>
<dbReference type="Pfam" id="PF17668">
    <property type="entry name" value="Acetyltransf_17"/>
    <property type="match status" value="1"/>
</dbReference>
<dbReference type="SUPFAM" id="SSF55718">
    <property type="entry name" value="SCP-like"/>
    <property type="match status" value="1"/>
</dbReference>
<dbReference type="EMBL" id="MASW01000005">
    <property type="protein sequence ID" value="PXY22452.1"/>
    <property type="molecule type" value="Genomic_DNA"/>
</dbReference>
<dbReference type="InterPro" id="IPR022902">
    <property type="entry name" value="NAcTrfase_Eis"/>
</dbReference>
<accession>A0A2V4APC0</accession>
<dbReference type="Proteomes" id="UP000249915">
    <property type="component" value="Unassembled WGS sequence"/>
</dbReference>
<proteinExistence type="inferred from homology"/>
<dbReference type="AlphaFoldDB" id="A0A2V4APC0"/>
<feature type="binding site" evidence="1">
    <location>
        <begin position="90"/>
        <end position="95"/>
    </location>
    <ligand>
        <name>acetyl-CoA</name>
        <dbReference type="ChEBI" id="CHEBI:57288"/>
    </ligand>
</feature>
<evidence type="ECO:0000256" key="1">
    <source>
        <dbReference type="HAMAP-Rule" id="MF_01812"/>
    </source>
</evidence>
<dbReference type="Pfam" id="PF13530">
    <property type="entry name" value="SCP2_2"/>
    <property type="match status" value="1"/>
</dbReference>
<sequence length="397" mass="43252">MTDHVTRVLREDELRAANTLFRATLHVGPPSDDEWDRLRPAYQPGRTLGVFDDALIGTARSLDAELTVTGGRAVPLAAVTGVGVRADRTRRGVLTELMRAQLADLTERGVVAATLHASEGLIYGRFGYGVATVARACTVRRRLARLRPEVPAGGEVELLGADDPLGSLRETYAALPRRAGMMSRPEPWWRGAEVYLRRGDEPLVAAVHHGTGGPDGFVLYRVSRTPGAPATLRVIDLHYADAEAFAGLWRFLLNVDLVDDIEVEERPVDEPVELLFTDPRACRVTAAGDEIWLRLVDVPAALATREWHGEPLVVEVDDPMLAGNTGRYHVGPGGARRTEEPPDLRLGVDALAMVYLGAWRPSALAHVGRAWLAGEDAAARADRLFGARTQAWCGTFF</sequence>
<dbReference type="Gene3D" id="3.40.630.30">
    <property type="match status" value="2"/>
</dbReference>
<evidence type="ECO:0000313" key="5">
    <source>
        <dbReference type="Proteomes" id="UP000249915"/>
    </source>
</evidence>